<keyword evidence="2" id="KW-0240">DNA-directed RNA polymerase</keyword>
<dbReference type="AlphaFoldDB" id="A0AAN6X440"/>
<feature type="compositionally biased region" description="Basic and acidic residues" evidence="5">
    <location>
        <begin position="91"/>
        <end position="118"/>
    </location>
</feature>
<reference evidence="6" key="2">
    <citation type="submission" date="2023-05" db="EMBL/GenBank/DDBJ databases">
        <authorList>
            <consortium name="Lawrence Berkeley National Laboratory"/>
            <person name="Steindorff A."/>
            <person name="Hensen N."/>
            <person name="Bonometti L."/>
            <person name="Westerberg I."/>
            <person name="Brannstrom I.O."/>
            <person name="Guillou S."/>
            <person name="Cros-Aarteil S."/>
            <person name="Calhoun S."/>
            <person name="Haridas S."/>
            <person name="Kuo A."/>
            <person name="Mondo S."/>
            <person name="Pangilinan J."/>
            <person name="Riley R."/>
            <person name="Labutti K."/>
            <person name="Andreopoulos B."/>
            <person name="Lipzen A."/>
            <person name="Chen C."/>
            <person name="Yanf M."/>
            <person name="Daum C."/>
            <person name="Ng V."/>
            <person name="Clum A."/>
            <person name="Ohm R."/>
            <person name="Martin F."/>
            <person name="Silar P."/>
            <person name="Natvig D."/>
            <person name="Lalanne C."/>
            <person name="Gautier V."/>
            <person name="Ament-Velasquez S.L."/>
            <person name="Kruys A."/>
            <person name="Hutchinson M.I."/>
            <person name="Powell A.J."/>
            <person name="Barry K."/>
            <person name="Miller A.N."/>
            <person name="Grigoriev I.V."/>
            <person name="Debuchy R."/>
            <person name="Gladieux P."/>
            <person name="Thoren M.H."/>
            <person name="Johannesson H."/>
        </authorList>
    </citation>
    <scope>NUCLEOTIDE SEQUENCE</scope>
    <source>
        <strain evidence="6">PSN309</strain>
    </source>
</reference>
<feature type="compositionally biased region" description="Basic and acidic residues" evidence="5">
    <location>
        <begin position="368"/>
        <end position="382"/>
    </location>
</feature>
<dbReference type="PANTHER" id="PTHR13408:SF0">
    <property type="entry name" value="DNA-DIRECTED RNA POLYMERASE III SUBUNIT RPC4"/>
    <property type="match status" value="1"/>
</dbReference>
<feature type="compositionally biased region" description="Basic and acidic residues" evidence="5">
    <location>
        <begin position="216"/>
        <end position="233"/>
    </location>
</feature>
<keyword evidence="3" id="KW-0804">Transcription</keyword>
<feature type="compositionally biased region" description="Polar residues" evidence="5">
    <location>
        <begin position="25"/>
        <end position="34"/>
    </location>
</feature>
<evidence type="ECO:0000256" key="5">
    <source>
        <dbReference type="SAM" id="MobiDB-lite"/>
    </source>
</evidence>
<feature type="region of interest" description="Disordered" evidence="5">
    <location>
        <begin position="368"/>
        <end position="390"/>
    </location>
</feature>
<protein>
    <submittedName>
        <fullName evidence="6">RNA polymerase III RPC4-domain-containing protein</fullName>
    </submittedName>
</protein>
<feature type="compositionally biased region" description="Basic residues" evidence="5">
    <location>
        <begin position="119"/>
        <end position="131"/>
    </location>
</feature>
<dbReference type="GO" id="GO:0003677">
    <property type="term" value="F:DNA binding"/>
    <property type="evidence" value="ECO:0007669"/>
    <property type="project" value="InterPro"/>
</dbReference>
<evidence type="ECO:0000313" key="7">
    <source>
        <dbReference type="Proteomes" id="UP001302126"/>
    </source>
</evidence>
<feature type="compositionally biased region" description="Basic and acidic residues" evidence="5">
    <location>
        <begin position="287"/>
        <end position="302"/>
    </location>
</feature>
<accession>A0AAN6X440</accession>
<dbReference type="InterPro" id="IPR007811">
    <property type="entry name" value="RPC4"/>
</dbReference>
<feature type="region of interest" description="Disordered" evidence="5">
    <location>
        <begin position="186"/>
        <end position="313"/>
    </location>
</feature>
<dbReference type="Pfam" id="PF05132">
    <property type="entry name" value="RNA_pol_Rpc4"/>
    <property type="match status" value="1"/>
</dbReference>
<dbReference type="EMBL" id="MU864352">
    <property type="protein sequence ID" value="KAK4192916.1"/>
    <property type="molecule type" value="Genomic_DNA"/>
</dbReference>
<evidence type="ECO:0000256" key="4">
    <source>
        <dbReference type="ARBA" id="ARBA00023242"/>
    </source>
</evidence>
<gene>
    <name evidence="6" type="ORF">QBC35DRAFT_159436</name>
</gene>
<name>A0AAN6X440_9PEZI</name>
<feature type="region of interest" description="Disordered" evidence="5">
    <location>
        <begin position="1"/>
        <end position="173"/>
    </location>
</feature>
<keyword evidence="4" id="KW-0539">Nucleus</keyword>
<feature type="compositionally biased region" description="Low complexity" evidence="5">
    <location>
        <begin position="70"/>
        <end position="82"/>
    </location>
</feature>
<dbReference type="GO" id="GO:0042797">
    <property type="term" value="P:tRNA transcription by RNA polymerase III"/>
    <property type="evidence" value="ECO:0007669"/>
    <property type="project" value="TreeGrafter"/>
</dbReference>
<proteinExistence type="predicted"/>
<reference evidence="6" key="1">
    <citation type="journal article" date="2023" name="Mol. Phylogenet. Evol.">
        <title>Genome-scale phylogeny and comparative genomics of the fungal order Sordariales.</title>
        <authorList>
            <person name="Hensen N."/>
            <person name="Bonometti L."/>
            <person name="Westerberg I."/>
            <person name="Brannstrom I.O."/>
            <person name="Guillou S."/>
            <person name="Cros-Aarteil S."/>
            <person name="Calhoun S."/>
            <person name="Haridas S."/>
            <person name="Kuo A."/>
            <person name="Mondo S."/>
            <person name="Pangilinan J."/>
            <person name="Riley R."/>
            <person name="LaButti K."/>
            <person name="Andreopoulos B."/>
            <person name="Lipzen A."/>
            <person name="Chen C."/>
            <person name="Yan M."/>
            <person name="Daum C."/>
            <person name="Ng V."/>
            <person name="Clum A."/>
            <person name="Steindorff A."/>
            <person name="Ohm R.A."/>
            <person name="Martin F."/>
            <person name="Silar P."/>
            <person name="Natvig D.O."/>
            <person name="Lalanne C."/>
            <person name="Gautier V."/>
            <person name="Ament-Velasquez S.L."/>
            <person name="Kruys A."/>
            <person name="Hutchinson M.I."/>
            <person name="Powell A.J."/>
            <person name="Barry K."/>
            <person name="Miller A.N."/>
            <person name="Grigoriev I.V."/>
            <person name="Debuchy R."/>
            <person name="Gladieux P."/>
            <person name="Hiltunen Thoren M."/>
            <person name="Johannesson H."/>
        </authorList>
    </citation>
    <scope>NUCLEOTIDE SEQUENCE</scope>
    <source>
        <strain evidence="6">PSN309</strain>
    </source>
</reference>
<dbReference type="Proteomes" id="UP001302126">
    <property type="component" value="Unassembled WGS sequence"/>
</dbReference>
<feature type="compositionally biased region" description="Low complexity" evidence="5">
    <location>
        <begin position="154"/>
        <end position="163"/>
    </location>
</feature>
<evidence type="ECO:0000313" key="6">
    <source>
        <dbReference type="EMBL" id="KAK4192916.1"/>
    </source>
</evidence>
<dbReference type="GO" id="GO:0005666">
    <property type="term" value="C:RNA polymerase III complex"/>
    <property type="evidence" value="ECO:0007669"/>
    <property type="project" value="InterPro"/>
</dbReference>
<evidence type="ECO:0000256" key="2">
    <source>
        <dbReference type="ARBA" id="ARBA00022478"/>
    </source>
</evidence>
<dbReference type="PANTHER" id="PTHR13408">
    <property type="entry name" value="DNA-DIRECTED RNA POLYMERASE III"/>
    <property type="match status" value="1"/>
</dbReference>
<comment type="subcellular location">
    <subcellularLocation>
        <location evidence="1">Nucleus</location>
    </subcellularLocation>
</comment>
<comment type="caution">
    <text evidence="6">The sequence shown here is derived from an EMBL/GenBank/DDBJ whole genome shotgun (WGS) entry which is preliminary data.</text>
</comment>
<evidence type="ECO:0000256" key="1">
    <source>
        <dbReference type="ARBA" id="ARBA00004123"/>
    </source>
</evidence>
<evidence type="ECO:0000256" key="3">
    <source>
        <dbReference type="ARBA" id="ARBA00023163"/>
    </source>
</evidence>
<feature type="compositionally biased region" description="Acidic residues" evidence="5">
    <location>
        <begin position="234"/>
        <end position="243"/>
    </location>
</feature>
<sequence length="529" mass="57216">MPPKANPRGRGRGRGGASRGGAASNVTATSTPSEQPAPADASTVIDPSLSISESPATVSTPVQPTPTPTTTPATRGTASTGRAKFKPKGIRRSEAERARINEEQNRILQKKDDAEAKRLARLNRGRGRGRGRGGFMRAKPSMPAAGPFSGGISYGESGSGSASHQGPNLFKSEYYNGARDNRINADTLYMNPRRNDDEEGPLTSTKIKPIMPMGIRRIEHMDEATKSSNKSEKDEEENSDEDSLFVTDGKKSDRAPKTSSGSKTRIKKEGSGDAMELDISQIPEGYKGGEEAPEQEGRRIDISRNTVPDEDDAETTAIAEDLSRMLHLFTHHSDIADRGDESESQNSSLEGHMFLFQFPKTIAPLRPAGRDGDSEMPVKPEPTDDDDVVMLDTPKKRTNIDLTKEDQKGVKTEGDGDELFVSDNEEKDMTGDGGFVGNLIVRKSGKVELDWGGQTLLVAPGIPAHFLSTAVLMEQADNKDLQPGQPSQSGNRGLVYGMGTIQGSFTVSPVWKRMPEWVVDPKDLEIPEA</sequence>
<organism evidence="6 7">
    <name type="scientific">Podospora australis</name>
    <dbReference type="NCBI Taxonomy" id="1536484"/>
    <lineage>
        <taxon>Eukaryota</taxon>
        <taxon>Fungi</taxon>
        <taxon>Dikarya</taxon>
        <taxon>Ascomycota</taxon>
        <taxon>Pezizomycotina</taxon>
        <taxon>Sordariomycetes</taxon>
        <taxon>Sordariomycetidae</taxon>
        <taxon>Sordariales</taxon>
        <taxon>Podosporaceae</taxon>
        <taxon>Podospora</taxon>
    </lineage>
</organism>
<keyword evidence="7" id="KW-1185">Reference proteome</keyword>